<reference evidence="2" key="2">
    <citation type="journal article" date="2016" name="Genome Announc.">
        <title>Draft Genome Sequences of Two Novel Amoeba-Resistant Intranuclear Bacteria, 'Candidatus Berkiella cookevillensis' and 'Candidatus Berkiella aquae'.</title>
        <authorList>
            <person name="Mehari Y.T."/>
            <person name="Arivett B.A."/>
            <person name="Farone A.L."/>
            <person name="Gunderson J.H."/>
            <person name="Farone M.B."/>
        </authorList>
    </citation>
    <scope>NUCLEOTIDE SEQUENCE</scope>
    <source>
        <strain evidence="2">HT99</strain>
    </source>
</reference>
<sequence length="375" mass="41115">MPRKPTNPLTPDQLLNKIRKSGKQAARDGRTCHDKETLKVKRGYTDEQADAYISAFNETAGTPQEQVIKKVRKAAQAAAAHGTSCPTKEVLLKKGYTVQAADAYLSAYEAAKGTDEKQTIRKARQAAQAAATHGVPCPTKEALIIKGYNKQTLDTYLSAYQASKGTDEEQAIRRARTAAQVAAAKGVSCMTKEALIKSGYTEKTSDAYLSAYQATKGTDEEQTIRKARTVAQVTAAHGAPCLTKEELIKKGYTEQASEVYFTTYEKSKKSKTTRLTKEQELQLQSLLNQSSEINDYSCIASFLDSLGYEESTSLLLTEQDEQYLAELLDEEVTNSNGLLFNFNSAETTSLTTSGFLSSFDEVGEMDASTDIYNLR</sequence>
<proteinExistence type="predicted"/>
<keyword evidence="3" id="KW-1185">Reference proteome</keyword>
<comment type="caution">
    <text evidence="1">The sequence shown here is derived from an EMBL/GenBank/DDBJ whole genome shotgun (WGS) entry which is preliminary data.</text>
</comment>
<dbReference type="AlphaFoldDB" id="A0A0Q9YUQ8"/>
<dbReference type="EMBL" id="LKAJ02000001">
    <property type="protein sequence ID" value="MCS5711390.1"/>
    <property type="molecule type" value="Genomic_DNA"/>
</dbReference>
<dbReference type="PATRIC" id="fig|1590043.3.peg.1223"/>
<dbReference type="RefSeq" id="WP_075065845.1">
    <property type="nucleotide sequence ID" value="NZ_LKAJ02000001.1"/>
</dbReference>
<evidence type="ECO:0000313" key="3">
    <source>
        <dbReference type="Proteomes" id="UP000051497"/>
    </source>
</evidence>
<name>A0A0Q9YUQ8_9GAMM</name>
<dbReference type="STRING" id="295108.HT99x_01210"/>
<accession>A0A0Q9YUQ8</accession>
<dbReference type="EMBL" id="LKAJ01000004">
    <property type="protein sequence ID" value="KRG21458.1"/>
    <property type="molecule type" value="Genomic_DNA"/>
</dbReference>
<evidence type="ECO:0000313" key="1">
    <source>
        <dbReference type="EMBL" id="KRG21458.1"/>
    </source>
</evidence>
<gene>
    <name evidence="2" type="ORF">HT99x_008075</name>
    <name evidence="1" type="ORF">HT99x_01210</name>
</gene>
<protein>
    <submittedName>
        <fullName evidence="1">Uncharacterized protein</fullName>
    </submittedName>
</protein>
<reference evidence="1" key="1">
    <citation type="submission" date="2015-09" db="EMBL/GenBank/DDBJ databases">
        <title>Draft Genome Sequences of Two Novel Amoeba-resistant Intranuclear Bacteria, Candidatus Berkiella cookevillensis and Candidatus Berkiella aquae.</title>
        <authorList>
            <person name="Mehari Y.T."/>
            <person name="Arivett B.A."/>
            <person name="Farone A.L."/>
            <person name="Gunderson J.H."/>
            <person name="Farone M.B."/>
        </authorList>
    </citation>
    <scope>NUCLEOTIDE SEQUENCE [LARGE SCALE GENOMIC DNA]</scope>
    <source>
        <strain evidence="1">HT99</strain>
    </source>
</reference>
<reference evidence="2" key="3">
    <citation type="submission" date="2021-06" db="EMBL/GenBank/DDBJ databases">
        <title>Genomic Description and Analysis of Intracellular Bacteria, Candidatus Berkiella cookevillensis and Candidatus Berkiella aquae.</title>
        <authorList>
            <person name="Kidane D.T."/>
            <person name="Mehari Y.T."/>
            <person name="Rice F.C."/>
            <person name="Arivett B.A."/>
            <person name="Farone A.L."/>
            <person name="Berk S.G."/>
            <person name="Farone M.B."/>
        </authorList>
    </citation>
    <scope>NUCLEOTIDE SEQUENCE</scope>
    <source>
        <strain evidence="2">HT99</strain>
    </source>
</reference>
<dbReference type="OrthoDB" id="5662850at2"/>
<dbReference type="Proteomes" id="UP000051497">
    <property type="component" value="Unassembled WGS sequence"/>
</dbReference>
<evidence type="ECO:0000313" key="2">
    <source>
        <dbReference type="EMBL" id="MCS5711390.1"/>
    </source>
</evidence>
<organism evidence="1">
    <name type="scientific">Candidatus Berkiella aquae</name>
    <dbReference type="NCBI Taxonomy" id="295108"/>
    <lineage>
        <taxon>Bacteria</taxon>
        <taxon>Pseudomonadati</taxon>
        <taxon>Pseudomonadota</taxon>
        <taxon>Gammaproteobacteria</taxon>
        <taxon>Candidatus Berkiellales</taxon>
        <taxon>Candidatus Berkiellaceae</taxon>
        <taxon>Candidatus Berkiella</taxon>
    </lineage>
</organism>